<keyword evidence="2" id="KW-0378">Hydrolase</keyword>
<dbReference type="OrthoDB" id="9791366at2"/>
<dbReference type="InterPro" id="IPR000073">
    <property type="entry name" value="AB_hydrolase_1"/>
</dbReference>
<organism evidence="2 4">
    <name type="scientific">Roseovarius indicus</name>
    <dbReference type="NCBI Taxonomy" id="540747"/>
    <lineage>
        <taxon>Bacteria</taxon>
        <taxon>Pseudomonadati</taxon>
        <taxon>Pseudomonadota</taxon>
        <taxon>Alphaproteobacteria</taxon>
        <taxon>Rhodobacterales</taxon>
        <taxon>Roseobacteraceae</taxon>
        <taxon>Roseovarius</taxon>
    </lineage>
</organism>
<accession>A0A0T5PCZ6</accession>
<evidence type="ECO:0000313" key="3">
    <source>
        <dbReference type="EMBL" id="QEW25878.1"/>
    </source>
</evidence>
<proteinExistence type="predicted"/>
<dbReference type="KEGG" id="rid:RIdsm_01668"/>
<dbReference type="PRINTS" id="PR00111">
    <property type="entry name" value="ABHYDROLASE"/>
</dbReference>
<evidence type="ECO:0000313" key="4">
    <source>
        <dbReference type="Proteomes" id="UP000051401"/>
    </source>
</evidence>
<evidence type="ECO:0000313" key="2">
    <source>
        <dbReference type="EMBL" id="KRS19163.1"/>
    </source>
</evidence>
<dbReference type="Pfam" id="PF00561">
    <property type="entry name" value="Abhydrolase_1"/>
    <property type="match status" value="1"/>
</dbReference>
<sequence length="278" mass="30691">MPKFTTSDSLSLHYEDQGDGPPVLCLAGLTRNTTDFTYLVPHMTDTRLIRLDYRGRGQSDYAEDYMSYNILREGQDAVELLDHLGIDKATIIGTSRGGLIAMALSHTHPDRLNGVVLNDIGPEVAPIGIERIMDYVGKTPPFPDLDSAAEALKKGNEAGFPGVPLERWREQAEFMWFEKPDDGGIGIRYDSRLRDAMIGQAGAGDAPDLWQLFDGLKDQPLASIRGQNSDLFTAETQAEMHARHPDMITAVVPDRGHVPFLDEAESLTAIRALLERVT</sequence>
<dbReference type="InterPro" id="IPR050471">
    <property type="entry name" value="AB_hydrolase"/>
</dbReference>
<dbReference type="EMBL" id="CP031598">
    <property type="protein sequence ID" value="QEW25878.1"/>
    <property type="molecule type" value="Genomic_DNA"/>
</dbReference>
<dbReference type="GO" id="GO:0050357">
    <property type="term" value="F:tropinesterase activity"/>
    <property type="evidence" value="ECO:0007669"/>
    <property type="project" value="UniProtKB-EC"/>
</dbReference>
<keyword evidence="4" id="KW-1185">Reference proteome</keyword>
<dbReference type="InterPro" id="IPR029058">
    <property type="entry name" value="AB_hydrolase_fold"/>
</dbReference>
<reference evidence="3 5" key="2">
    <citation type="submission" date="2018-08" db="EMBL/GenBank/DDBJ databases">
        <title>Genetic Globetrotter - A new plasmid hitch-hiking vast phylogenetic and geographic distances.</title>
        <authorList>
            <person name="Vollmers J."/>
            <person name="Petersen J."/>
        </authorList>
    </citation>
    <scope>NUCLEOTIDE SEQUENCE [LARGE SCALE GENOMIC DNA]</scope>
    <source>
        <strain evidence="3 5">DSM 26383</strain>
    </source>
</reference>
<gene>
    <name evidence="3" type="ORF">RIdsm_01668</name>
    <name evidence="2" type="ORF">XM52_05760</name>
</gene>
<dbReference type="Gene3D" id="3.40.50.1820">
    <property type="entry name" value="alpha/beta hydrolase"/>
    <property type="match status" value="1"/>
</dbReference>
<dbReference type="PANTHER" id="PTHR43433:SF5">
    <property type="entry name" value="AB HYDROLASE-1 DOMAIN-CONTAINING PROTEIN"/>
    <property type="match status" value="1"/>
</dbReference>
<dbReference type="PANTHER" id="PTHR43433">
    <property type="entry name" value="HYDROLASE, ALPHA/BETA FOLD FAMILY PROTEIN"/>
    <property type="match status" value="1"/>
</dbReference>
<feature type="domain" description="AB hydrolase-1" evidence="1">
    <location>
        <begin position="21"/>
        <end position="148"/>
    </location>
</feature>
<dbReference type="STRING" id="540747.SAMN04488031_10381"/>
<dbReference type="Proteomes" id="UP000051401">
    <property type="component" value="Unassembled WGS sequence"/>
</dbReference>
<dbReference type="Proteomes" id="UP000325785">
    <property type="component" value="Chromosome"/>
</dbReference>
<name>A0A0T5PCZ6_9RHOB</name>
<dbReference type="SUPFAM" id="SSF53474">
    <property type="entry name" value="alpha/beta-Hydrolases"/>
    <property type="match status" value="1"/>
</dbReference>
<dbReference type="EMBL" id="LAXI01000002">
    <property type="protein sequence ID" value="KRS19163.1"/>
    <property type="molecule type" value="Genomic_DNA"/>
</dbReference>
<dbReference type="EC" id="3.1.1.10" evidence="3"/>
<reference evidence="2 4" key="1">
    <citation type="submission" date="2015-04" db="EMBL/GenBank/DDBJ databases">
        <title>The draft genome sequence of Roseovarius indicus B108T.</title>
        <authorList>
            <person name="Li G."/>
            <person name="Lai Q."/>
            <person name="Shao Z."/>
            <person name="Yan P."/>
        </authorList>
    </citation>
    <scope>NUCLEOTIDE SEQUENCE [LARGE SCALE GENOMIC DNA]</scope>
    <source>
        <strain evidence="2 4">B108</strain>
    </source>
</reference>
<dbReference type="PATRIC" id="fig|540747.5.peg.2734"/>
<evidence type="ECO:0000259" key="1">
    <source>
        <dbReference type="Pfam" id="PF00561"/>
    </source>
</evidence>
<evidence type="ECO:0000313" key="5">
    <source>
        <dbReference type="Proteomes" id="UP000325785"/>
    </source>
</evidence>
<dbReference type="RefSeq" id="WP_057814128.1">
    <property type="nucleotide sequence ID" value="NZ_CP031598.1"/>
</dbReference>
<protein>
    <submittedName>
        <fullName evidence="2">Hydrolase</fullName>
    </submittedName>
    <submittedName>
        <fullName evidence="3">Tropinesterase</fullName>
        <ecNumber evidence="3">3.1.1.10</ecNumber>
    </submittedName>
</protein>
<dbReference type="AlphaFoldDB" id="A0A0T5PCZ6"/>